<keyword evidence="6 10" id="KW-1133">Transmembrane helix</keyword>
<feature type="transmembrane region" description="Helical" evidence="10">
    <location>
        <begin position="184"/>
        <end position="207"/>
    </location>
</feature>
<comment type="function">
    <text evidence="8">The phosphoenolpyruvate-dependent sugar phosphotransferase system (PTS), a major carbohydrate active -transport system, catalyzes the phosphorylation of incoming sugar substrates concomitant with their translocation across the cell membrane.</text>
</comment>
<organism evidence="12 13">
    <name type="scientific">Bifidobacterium mongoliense DSM 21395</name>
    <dbReference type="NCBI Taxonomy" id="1437603"/>
    <lineage>
        <taxon>Bacteria</taxon>
        <taxon>Bacillati</taxon>
        <taxon>Actinomycetota</taxon>
        <taxon>Actinomycetes</taxon>
        <taxon>Bifidobacteriales</taxon>
        <taxon>Bifidobacteriaceae</taxon>
        <taxon>Bifidobacterium</taxon>
    </lineage>
</organism>
<feature type="transmembrane region" description="Helical" evidence="10">
    <location>
        <begin position="403"/>
        <end position="425"/>
    </location>
</feature>
<feature type="domain" description="PTS EIIC type-3" evidence="11">
    <location>
        <begin position="4"/>
        <end position="425"/>
    </location>
</feature>
<evidence type="ECO:0000256" key="1">
    <source>
        <dbReference type="ARBA" id="ARBA00004651"/>
    </source>
</evidence>
<dbReference type="Proteomes" id="UP000029082">
    <property type="component" value="Unassembled WGS sequence"/>
</dbReference>
<dbReference type="PIRSF" id="PIRSF006351">
    <property type="entry name" value="PTS_EIIC-Cellobiose"/>
    <property type="match status" value="1"/>
</dbReference>
<dbReference type="GeneID" id="93095089"/>
<feature type="transmembrane region" description="Helical" evidence="10">
    <location>
        <begin position="140"/>
        <end position="164"/>
    </location>
</feature>
<feature type="transmembrane region" description="Helical" evidence="10">
    <location>
        <begin position="67"/>
        <end position="91"/>
    </location>
</feature>
<dbReference type="OrthoDB" id="3169536at2"/>
<keyword evidence="5 10" id="KW-0812">Transmembrane</keyword>
<evidence type="ECO:0000256" key="6">
    <source>
        <dbReference type="ARBA" id="ARBA00022989"/>
    </source>
</evidence>
<dbReference type="RefSeq" id="WP_081882844.1">
    <property type="nucleotide sequence ID" value="NZ_JDUO01000020.1"/>
</dbReference>
<dbReference type="EMBL" id="JGZE01000008">
    <property type="protein sequence ID" value="KFI77272.1"/>
    <property type="molecule type" value="Genomic_DNA"/>
</dbReference>
<dbReference type="InterPro" id="IPR003352">
    <property type="entry name" value="PTS_EIIC"/>
</dbReference>
<dbReference type="GO" id="GO:1901264">
    <property type="term" value="P:carbohydrate derivative transport"/>
    <property type="evidence" value="ECO:0007669"/>
    <property type="project" value="TreeGrafter"/>
</dbReference>
<dbReference type="InterPro" id="IPR051088">
    <property type="entry name" value="PTS_Sugar-EIIC/EIIB"/>
</dbReference>
<dbReference type="InterPro" id="IPR004796">
    <property type="entry name" value="PTS_IIC_cello"/>
</dbReference>
<evidence type="ECO:0000256" key="9">
    <source>
        <dbReference type="SAM" id="MobiDB-lite"/>
    </source>
</evidence>
<evidence type="ECO:0000256" key="10">
    <source>
        <dbReference type="SAM" id="Phobius"/>
    </source>
</evidence>
<name>A0A087C1X2_9BIFI</name>
<dbReference type="PANTHER" id="PTHR33989:SF4">
    <property type="entry name" value="PTS SYSTEM N,N'-DIACETYLCHITOBIOSE-SPECIFIC EIIC COMPONENT"/>
    <property type="match status" value="1"/>
</dbReference>
<dbReference type="PROSITE" id="PS51105">
    <property type="entry name" value="PTS_EIIC_TYPE_3"/>
    <property type="match status" value="1"/>
</dbReference>
<dbReference type="NCBIfam" id="TIGR00410">
    <property type="entry name" value="lacE"/>
    <property type="match status" value="1"/>
</dbReference>
<feature type="region of interest" description="Disordered" evidence="9">
    <location>
        <begin position="444"/>
        <end position="464"/>
    </location>
</feature>
<protein>
    <recommendedName>
        <fullName evidence="8">Permease IIC component</fullName>
    </recommendedName>
</protein>
<accession>A0A087C1X2</accession>
<comment type="subcellular location">
    <subcellularLocation>
        <location evidence="1">Cell membrane</location>
        <topology evidence="1">Multi-pass membrane protein</topology>
    </subcellularLocation>
</comment>
<comment type="caution">
    <text evidence="12">The sequence shown here is derived from an EMBL/GenBank/DDBJ whole genome shotgun (WGS) entry which is preliminary data.</text>
</comment>
<evidence type="ECO:0000256" key="2">
    <source>
        <dbReference type="ARBA" id="ARBA00022448"/>
    </source>
</evidence>
<sequence length="464" mass="49256">MKDFAEKLLNGFIRFASTKAVTALKDGFVLTMPATLVGSLFMLLANLPFDGYTDFMNKYLGENWNVGLNQVSAGTFNILALIIAVGIGYAYARNEKQDGISSGLLALISFIILSPSSLAIDNSTVPELAKGKSAEVANVISTSWTGGNGVITAIIVGLITGLIFTKCMKHNLRIKLPEAVPEGVSNAFSAMIPGFIVVLCSAVVYHLCKVFGGVSFTELIFKILQIPMQNLTDNWAGAIIITLLISVLFWCGIHGPNVVMGIMAPLLTANSLANQSLMDAGKAVTVANGGHILTPQIIDCFVKFGGTGITIGMLIAALMVARSSQIKEITKLSIVPGIFNINEPVIFGLPIVFNPFLLIPFILVPLISMVITYGAMAIGFLAPFGAVQVPWTTPVVISGFLLGGWKAALIQIIILVISVAIYFPFIKKQDAVLYAQEQANAQEESVDAEKGGEAATAVAEPVKA</sequence>
<evidence type="ECO:0000256" key="5">
    <source>
        <dbReference type="ARBA" id="ARBA00022692"/>
    </source>
</evidence>
<dbReference type="Pfam" id="PF02378">
    <property type="entry name" value="PTS_EIIC"/>
    <property type="match status" value="1"/>
</dbReference>
<keyword evidence="4 8" id="KW-0762">Sugar transport</keyword>
<dbReference type="AlphaFoldDB" id="A0A087C1X2"/>
<proteinExistence type="predicted"/>
<feature type="transmembrane region" description="Helical" evidence="10">
    <location>
        <begin position="27"/>
        <end position="47"/>
    </location>
</feature>
<keyword evidence="13" id="KW-1185">Reference proteome</keyword>
<evidence type="ECO:0000313" key="12">
    <source>
        <dbReference type="EMBL" id="KFI77272.1"/>
    </source>
</evidence>
<feature type="transmembrane region" description="Helical" evidence="10">
    <location>
        <begin position="235"/>
        <end position="253"/>
    </location>
</feature>
<keyword evidence="3 8" id="KW-1003">Cell membrane</keyword>
<evidence type="ECO:0000256" key="4">
    <source>
        <dbReference type="ARBA" id="ARBA00022597"/>
    </source>
</evidence>
<feature type="transmembrane region" description="Helical" evidence="10">
    <location>
        <begin position="341"/>
        <end position="363"/>
    </location>
</feature>
<dbReference type="GO" id="GO:0009401">
    <property type="term" value="P:phosphoenolpyruvate-dependent sugar phosphotransferase system"/>
    <property type="evidence" value="ECO:0007669"/>
    <property type="project" value="InterPro"/>
</dbReference>
<dbReference type="GO" id="GO:0005886">
    <property type="term" value="C:plasma membrane"/>
    <property type="evidence" value="ECO:0007669"/>
    <property type="project" value="UniProtKB-SubCell"/>
</dbReference>
<reference evidence="12 13" key="1">
    <citation type="submission" date="2014-03" db="EMBL/GenBank/DDBJ databases">
        <title>Genomics of Bifidobacteria.</title>
        <authorList>
            <person name="Ventura M."/>
            <person name="Milani C."/>
            <person name="Lugli G.A."/>
        </authorList>
    </citation>
    <scope>NUCLEOTIDE SEQUENCE [LARGE SCALE GENOMIC DNA]</scope>
    <source>
        <strain evidence="12 13">DSM 21395</strain>
    </source>
</reference>
<keyword evidence="12" id="KW-0808">Transferase</keyword>
<evidence type="ECO:0000256" key="3">
    <source>
        <dbReference type="ARBA" id="ARBA00022475"/>
    </source>
</evidence>
<dbReference type="STRING" id="1437603.GCA_000771525_00880"/>
<keyword evidence="2 8" id="KW-0813">Transport</keyword>
<dbReference type="InterPro" id="IPR004501">
    <property type="entry name" value="PTS_EIIC_3"/>
</dbReference>
<dbReference type="GO" id="GO:0008982">
    <property type="term" value="F:protein-N(PI)-phosphohistidine-sugar phosphotransferase activity"/>
    <property type="evidence" value="ECO:0007669"/>
    <property type="project" value="UniProtKB-UniRule"/>
</dbReference>
<dbReference type="PANTHER" id="PTHR33989">
    <property type="match status" value="1"/>
</dbReference>
<feature type="transmembrane region" description="Helical" evidence="10">
    <location>
        <begin position="103"/>
        <end position="120"/>
    </location>
</feature>
<evidence type="ECO:0000259" key="11">
    <source>
        <dbReference type="PROSITE" id="PS51105"/>
    </source>
</evidence>
<gene>
    <name evidence="12" type="ORF">BMON_0959</name>
</gene>
<evidence type="ECO:0000256" key="7">
    <source>
        <dbReference type="ARBA" id="ARBA00023136"/>
    </source>
</evidence>
<feature type="transmembrane region" description="Helical" evidence="10">
    <location>
        <begin position="301"/>
        <end position="321"/>
    </location>
</feature>
<dbReference type="eggNOG" id="COG1455">
    <property type="taxonomic scope" value="Bacteria"/>
</dbReference>
<evidence type="ECO:0000313" key="13">
    <source>
        <dbReference type="Proteomes" id="UP000029082"/>
    </source>
</evidence>
<feature type="transmembrane region" description="Helical" evidence="10">
    <location>
        <begin position="370"/>
        <end position="391"/>
    </location>
</feature>
<evidence type="ECO:0000256" key="8">
    <source>
        <dbReference type="PIRNR" id="PIRNR006351"/>
    </source>
</evidence>
<keyword evidence="7 8" id="KW-0472">Membrane</keyword>